<comment type="caution">
    <text evidence="2">The sequence shown here is derived from an EMBL/GenBank/DDBJ whole genome shotgun (WGS) entry which is preliminary data.</text>
</comment>
<keyword evidence="1" id="KW-0812">Transmembrane</keyword>
<evidence type="ECO:0000256" key="1">
    <source>
        <dbReference type="SAM" id="Phobius"/>
    </source>
</evidence>
<dbReference type="PANTHER" id="PTHR16861:SF4">
    <property type="entry name" value="SH3 DOMAIN PROTEIN (AFU_ORTHOLOGUE AFUA_1G13610)"/>
    <property type="match status" value="1"/>
</dbReference>
<reference evidence="2 3" key="1">
    <citation type="submission" date="2024-04" db="EMBL/GenBank/DDBJ databases">
        <title>Tritrichomonas musculus Genome.</title>
        <authorList>
            <person name="Alves-Ferreira E."/>
            <person name="Grigg M."/>
            <person name="Lorenzi H."/>
            <person name="Galac M."/>
        </authorList>
    </citation>
    <scope>NUCLEOTIDE SEQUENCE [LARGE SCALE GENOMIC DNA]</scope>
    <source>
        <strain evidence="2 3">EAF2021</strain>
    </source>
</reference>
<sequence>MKEVSFFGETIDRDGKVEIKNEDFYQNNQYFSLEKNFVIHDCLFHDINFDEAHDGKSPIQFEGSLPFYMTNCIIREIKGRKSAIHLTMKAATIDHICMYNLVPLNSKLCQFLKDSIKRLFNQNYRSKNHFDFTHGEDTYTLIHYTDIKTPSRSPTKKYSESSAFTFSAYFSFSKCFSESDDFSISFSKYFSKTEDFSETKKFSKTEIFSETEDFTFSFDFTRSKSFTQSDDLDRTRAFTKSNYFSESNDFSQSDDFTKTNGFSKSDDFTKTNGFSKSDDFTKTNGFSKSDDFTKTNGFSKSDDFTKTNGFSKSDDFTFSKYFNESKELKTRIIIFTPPNIFTKSDCIPPAGGVDKHGSGGKLCPGALAGIIVGAIAAAAIVIILAIFFIIKRKKSMDLPTDANIIDGQESTI</sequence>
<proteinExistence type="predicted"/>
<gene>
    <name evidence="2" type="ORF">M9Y10_007293</name>
</gene>
<keyword evidence="1" id="KW-1133">Transmembrane helix</keyword>
<keyword evidence="1" id="KW-0472">Membrane</keyword>
<dbReference type="PANTHER" id="PTHR16861">
    <property type="entry name" value="GLYCOPROTEIN 38"/>
    <property type="match status" value="1"/>
</dbReference>
<protein>
    <submittedName>
        <fullName evidence="2">Uncharacterized protein</fullName>
    </submittedName>
</protein>
<dbReference type="EMBL" id="JAPFFF010000013">
    <property type="protein sequence ID" value="KAK8871560.1"/>
    <property type="molecule type" value="Genomic_DNA"/>
</dbReference>
<dbReference type="Proteomes" id="UP001470230">
    <property type="component" value="Unassembled WGS sequence"/>
</dbReference>
<organism evidence="2 3">
    <name type="scientific">Tritrichomonas musculus</name>
    <dbReference type="NCBI Taxonomy" id="1915356"/>
    <lineage>
        <taxon>Eukaryota</taxon>
        <taxon>Metamonada</taxon>
        <taxon>Parabasalia</taxon>
        <taxon>Tritrichomonadida</taxon>
        <taxon>Tritrichomonadidae</taxon>
        <taxon>Tritrichomonas</taxon>
    </lineage>
</organism>
<feature type="transmembrane region" description="Helical" evidence="1">
    <location>
        <begin position="366"/>
        <end position="390"/>
    </location>
</feature>
<evidence type="ECO:0000313" key="2">
    <source>
        <dbReference type="EMBL" id="KAK8871560.1"/>
    </source>
</evidence>
<name>A0ABR2J1W2_9EUKA</name>
<keyword evidence="3" id="KW-1185">Reference proteome</keyword>
<accession>A0ABR2J1W2</accession>
<evidence type="ECO:0000313" key="3">
    <source>
        <dbReference type="Proteomes" id="UP001470230"/>
    </source>
</evidence>